<comment type="caution">
    <text evidence="14">The sequence shown here is derived from an EMBL/GenBank/DDBJ whole genome shotgun (WGS) entry which is preliminary data.</text>
</comment>
<dbReference type="PANTHER" id="PTHR45436">
    <property type="entry name" value="SENSOR HISTIDINE KINASE YKOH"/>
    <property type="match status" value="1"/>
</dbReference>
<dbReference type="GO" id="GO:0000155">
    <property type="term" value="F:phosphorelay sensor kinase activity"/>
    <property type="evidence" value="ECO:0007669"/>
    <property type="project" value="InterPro"/>
</dbReference>
<keyword evidence="5" id="KW-0808">Transferase</keyword>
<dbReference type="EMBL" id="LCYG01000051">
    <property type="protein sequence ID" value="KLK91669.1"/>
    <property type="molecule type" value="Genomic_DNA"/>
</dbReference>
<dbReference type="Pfam" id="PF00512">
    <property type="entry name" value="HisKA"/>
    <property type="match status" value="1"/>
</dbReference>
<evidence type="ECO:0000256" key="9">
    <source>
        <dbReference type="ARBA" id="ARBA00023012"/>
    </source>
</evidence>
<evidence type="ECO:0000256" key="1">
    <source>
        <dbReference type="ARBA" id="ARBA00000085"/>
    </source>
</evidence>
<keyword evidence="10 11" id="KW-0472">Membrane</keyword>
<evidence type="ECO:0000256" key="10">
    <source>
        <dbReference type="ARBA" id="ARBA00023136"/>
    </source>
</evidence>
<comment type="subcellular location">
    <subcellularLocation>
        <location evidence="2">Membrane</location>
    </subcellularLocation>
</comment>
<dbReference type="OrthoDB" id="8673316at2"/>
<dbReference type="SUPFAM" id="SSF55874">
    <property type="entry name" value="ATPase domain of HSP90 chaperone/DNA topoisomerase II/histidine kinase"/>
    <property type="match status" value="1"/>
</dbReference>
<reference evidence="14 15" key="1">
    <citation type="submission" date="2015-05" db="EMBL/GenBank/DDBJ databases">
        <title>Draft genome sequence of Microvirga vignae strain BR3299, a novel nitrogen fixing bacteria isolated from Brazil semi-aired region.</title>
        <authorList>
            <person name="Zilli J.E."/>
            <person name="Passos S.R."/>
            <person name="Leite J."/>
            <person name="Baldani J.I."/>
            <person name="Xavier G.R."/>
            <person name="Rumjaneck N.G."/>
            <person name="Simoes-Araujo J.L."/>
        </authorList>
    </citation>
    <scope>NUCLEOTIDE SEQUENCE [LARGE SCALE GENOMIC DNA]</scope>
    <source>
        <strain evidence="14 15">BR3299</strain>
    </source>
</reference>
<dbReference type="AlphaFoldDB" id="A0A0H1R9B7"/>
<keyword evidence="15" id="KW-1185">Reference proteome</keyword>
<evidence type="ECO:0000256" key="11">
    <source>
        <dbReference type="SAM" id="Phobius"/>
    </source>
</evidence>
<dbReference type="InterPro" id="IPR050428">
    <property type="entry name" value="TCS_sensor_his_kinase"/>
</dbReference>
<gene>
    <name evidence="14" type="ORF">AA309_18950</name>
</gene>
<dbReference type="GO" id="GO:0005886">
    <property type="term" value="C:plasma membrane"/>
    <property type="evidence" value="ECO:0007669"/>
    <property type="project" value="TreeGrafter"/>
</dbReference>
<dbReference type="InterPro" id="IPR005467">
    <property type="entry name" value="His_kinase_dom"/>
</dbReference>
<dbReference type="SMART" id="SM00387">
    <property type="entry name" value="HATPase_c"/>
    <property type="match status" value="1"/>
</dbReference>
<keyword evidence="7 14" id="KW-0418">Kinase</keyword>
<dbReference type="InterPro" id="IPR036097">
    <property type="entry name" value="HisK_dim/P_sf"/>
</dbReference>
<comment type="catalytic activity">
    <reaction evidence="1">
        <text>ATP + protein L-histidine = ADP + protein N-phospho-L-histidine.</text>
        <dbReference type="EC" id="2.7.13.3"/>
    </reaction>
</comment>
<evidence type="ECO:0000259" key="12">
    <source>
        <dbReference type="PROSITE" id="PS50109"/>
    </source>
</evidence>
<keyword evidence="6 11" id="KW-0812">Transmembrane</keyword>
<accession>A0A0H1R9B7</accession>
<feature type="domain" description="Histidine kinase" evidence="12">
    <location>
        <begin position="247"/>
        <end position="456"/>
    </location>
</feature>
<dbReference type="InterPro" id="IPR003661">
    <property type="entry name" value="HisK_dim/P_dom"/>
</dbReference>
<dbReference type="InterPro" id="IPR004358">
    <property type="entry name" value="Sig_transdc_His_kin-like_C"/>
</dbReference>
<dbReference type="InterPro" id="IPR003594">
    <property type="entry name" value="HATPase_dom"/>
</dbReference>
<proteinExistence type="predicted"/>
<dbReference type="PATRIC" id="fig|1225564.3.peg.5070"/>
<protein>
    <recommendedName>
        <fullName evidence="3">histidine kinase</fullName>
        <ecNumber evidence="3">2.7.13.3</ecNumber>
    </recommendedName>
</protein>
<keyword evidence="8 11" id="KW-1133">Transmembrane helix</keyword>
<dbReference type="PROSITE" id="PS50109">
    <property type="entry name" value="HIS_KIN"/>
    <property type="match status" value="1"/>
</dbReference>
<dbReference type="CDD" id="cd00082">
    <property type="entry name" value="HisKA"/>
    <property type="match status" value="1"/>
</dbReference>
<feature type="domain" description="HAMP" evidence="13">
    <location>
        <begin position="188"/>
        <end position="239"/>
    </location>
</feature>
<dbReference type="InterPro" id="IPR003660">
    <property type="entry name" value="HAMP_dom"/>
</dbReference>
<dbReference type="InterPro" id="IPR013727">
    <property type="entry name" value="2CSK_N"/>
</dbReference>
<dbReference type="Proteomes" id="UP000035489">
    <property type="component" value="Unassembled WGS sequence"/>
</dbReference>
<dbReference type="SUPFAM" id="SSF47384">
    <property type="entry name" value="Homodimeric domain of signal transducing histidine kinase"/>
    <property type="match status" value="1"/>
</dbReference>
<name>A0A0H1R9B7_9HYPH</name>
<evidence type="ECO:0000256" key="5">
    <source>
        <dbReference type="ARBA" id="ARBA00022679"/>
    </source>
</evidence>
<dbReference type="RefSeq" id="WP_047190578.1">
    <property type="nucleotide sequence ID" value="NZ_LCYG01000051.1"/>
</dbReference>
<evidence type="ECO:0000256" key="3">
    <source>
        <dbReference type="ARBA" id="ARBA00012438"/>
    </source>
</evidence>
<dbReference type="EC" id="2.7.13.3" evidence="3"/>
<keyword evidence="4" id="KW-0597">Phosphoprotein</keyword>
<dbReference type="Pfam" id="PF02518">
    <property type="entry name" value="HATPase_c"/>
    <property type="match status" value="1"/>
</dbReference>
<evidence type="ECO:0000313" key="15">
    <source>
        <dbReference type="Proteomes" id="UP000035489"/>
    </source>
</evidence>
<evidence type="ECO:0000256" key="7">
    <source>
        <dbReference type="ARBA" id="ARBA00022777"/>
    </source>
</evidence>
<dbReference type="STRING" id="1225564.AA309_18950"/>
<feature type="transmembrane region" description="Helical" evidence="11">
    <location>
        <begin position="12"/>
        <end position="35"/>
    </location>
</feature>
<dbReference type="PANTHER" id="PTHR45436:SF1">
    <property type="entry name" value="SENSOR PROTEIN QSEC"/>
    <property type="match status" value="1"/>
</dbReference>
<dbReference type="PROSITE" id="PS50885">
    <property type="entry name" value="HAMP"/>
    <property type="match status" value="1"/>
</dbReference>
<dbReference type="Pfam" id="PF08521">
    <property type="entry name" value="2CSK_N"/>
    <property type="match status" value="1"/>
</dbReference>
<dbReference type="Gene3D" id="1.10.287.130">
    <property type="match status" value="1"/>
</dbReference>
<evidence type="ECO:0000256" key="2">
    <source>
        <dbReference type="ARBA" id="ARBA00004370"/>
    </source>
</evidence>
<dbReference type="SMART" id="SM00388">
    <property type="entry name" value="HisKA"/>
    <property type="match status" value="1"/>
</dbReference>
<evidence type="ECO:0000259" key="13">
    <source>
        <dbReference type="PROSITE" id="PS50885"/>
    </source>
</evidence>
<evidence type="ECO:0000256" key="6">
    <source>
        <dbReference type="ARBA" id="ARBA00022692"/>
    </source>
</evidence>
<dbReference type="CDD" id="cd00075">
    <property type="entry name" value="HATPase"/>
    <property type="match status" value="1"/>
</dbReference>
<evidence type="ECO:0000313" key="14">
    <source>
        <dbReference type="EMBL" id="KLK91669.1"/>
    </source>
</evidence>
<dbReference type="InterPro" id="IPR036890">
    <property type="entry name" value="HATPase_C_sf"/>
</dbReference>
<evidence type="ECO:0000256" key="4">
    <source>
        <dbReference type="ARBA" id="ARBA00022553"/>
    </source>
</evidence>
<evidence type="ECO:0000256" key="8">
    <source>
        <dbReference type="ARBA" id="ARBA00022989"/>
    </source>
</evidence>
<organism evidence="14 15">
    <name type="scientific">Microvirga vignae</name>
    <dbReference type="NCBI Taxonomy" id="1225564"/>
    <lineage>
        <taxon>Bacteria</taxon>
        <taxon>Pseudomonadati</taxon>
        <taxon>Pseudomonadota</taxon>
        <taxon>Alphaproteobacteria</taxon>
        <taxon>Hyphomicrobiales</taxon>
        <taxon>Methylobacteriaceae</taxon>
        <taxon>Microvirga</taxon>
    </lineage>
</organism>
<sequence length="460" mass="49643">MARREPSLFSRLIVLISLVLLAGAAALTTAAWYYAREAANDAYDRLLVGAAYQMAEALNVQGGTLTVELPVSAFELLASSERDRIFYKVVDPGGRTLTGYADLVTPESDAPAMASPAVLDGRFKGVDVRMTKVGRYFSDPSVQGRVDVVVAQTTEARTALARELTLRAVALVIAMSALALGGAVFAIRYALRPIGRVGAVLRDRDPHDVTLITVSTPRELRPFVSATNEFITRLKSRMDLMQQFIADAAHQIRTPLTALKAQLQLLSRQPMEPQALQYLTRVQERVDQLSRLAGQLLSHAMVNHRAGAVPLEPVDVVEIVRHAIREAVPEALDRDVLTSLELPPVPVTIAGDAISLKEAVKNVVDNAIRHGAPTQLTLRVRQELKTVEIEVEDDGPGIPPELWPQVTERFGTPSPDGSGLGLSIAADVLAAHGGSLSFRHADENGFAVIMSLPSETGPNS</sequence>
<dbReference type="Gene3D" id="3.30.565.10">
    <property type="entry name" value="Histidine kinase-like ATPase, C-terminal domain"/>
    <property type="match status" value="1"/>
</dbReference>
<dbReference type="PRINTS" id="PR00344">
    <property type="entry name" value="BCTRLSENSOR"/>
</dbReference>
<feature type="transmembrane region" description="Helical" evidence="11">
    <location>
        <begin position="168"/>
        <end position="191"/>
    </location>
</feature>
<keyword evidence="9" id="KW-0902">Two-component regulatory system</keyword>